<proteinExistence type="predicted"/>
<name>A0A5B7HUT5_PORTR</name>
<sequence length="15" mass="1584">MGGRVAWPQPSAPDD</sequence>
<protein>
    <submittedName>
        <fullName evidence="1">Uncharacterized protein</fullName>
    </submittedName>
</protein>
<evidence type="ECO:0000313" key="1">
    <source>
        <dbReference type="EMBL" id="MPC73476.1"/>
    </source>
</evidence>
<reference evidence="1 2" key="1">
    <citation type="submission" date="2019-05" db="EMBL/GenBank/DDBJ databases">
        <title>Another draft genome of Portunus trituberculatus and its Hox gene families provides insights of decapod evolution.</title>
        <authorList>
            <person name="Jeong J.-H."/>
            <person name="Song I."/>
            <person name="Kim S."/>
            <person name="Choi T."/>
            <person name="Kim D."/>
            <person name="Ryu S."/>
            <person name="Kim W."/>
        </authorList>
    </citation>
    <scope>NUCLEOTIDE SEQUENCE [LARGE SCALE GENOMIC DNA]</scope>
    <source>
        <tissue evidence="1">Muscle</tissue>
    </source>
</reference>
<gene>
    <name evidence="1" type="ORF">E2C01_067807</name>
</gene>
<keyword evidence="2" id="KW-1185">Reference proteome</keyword>
<organism evidence="1 2">
    <name type="scientific">Portunus trituberculatus</name>
    <name type="common">Swimming crab</name>
    <name type="synonym">Neptunus trituberculatus</name>
    <dbReference type="NCBI Taxonomy" id="210409"/>
    <lineage>
        <taxon>Eukaryota</taxon>
        <taxon>Metazoa</taxon>
        <taxon>Ecdysozoa</taxon>
        <taxon>Arthropoda</taxon>
        <taxon>Crustacea</taxon>
        <taxon>Multicrustacea</taxon>
        <taxon>Malacostraca</taxon>
        <taxon>Eumalacostraca</taxon>
        <taxon>Eucarida</taxon>
        <taxon>Decapoda</taxon>
        <taxon>Pleocyemata</taxon>
        <taxon>Brachyura</taxon>
        <taxon>Eubrachyura</taxon>
        <taxon>Portunoidea</taxon>
        <taxon>Portunidae</taxon>
        <taxon>Portuninae</taxon>
        <taxon>Portunus</taxon>
    </lineage>
</organism>
<comment type="caution">
    <text evidence="1">The sequence shown here is derived from an EMBL/GenBank/DDBJ whole genome shotgun (WGS) entry which is preliminary data.</text>
</comment>
<evidence type="ECO:0000313" key="2">
    <source>
        <dbReference type="Proteomes" id="UP000324222"/>
    </source>
</evidence>
<dbReference type="EMBL" id="VSRR010036876">
    <property type="protein sequence ID" value="MPC73476.1"/>
    <property type="molecule type" value="Genomic_DNA"/>
</dbReference>
<accession>A0A5B7HUT5</accession>
<dbReference type="Proteomes" id="UP000324222">
    <property type="component" value="Unassembled WGS sequence"/>
</dbReference>